<comment type="similarity">
    <text evidence="1">Belongs to the ABC transporter superfamily.</text>
</comment>
<evidence type="ECO:0000256" key="3">
    <source>
        <dbReference type="ARBA" id="ARBA00022741"/>
    </source>
</evidence>
<dbReference type="InterPro" id="IPR027417">
    <property type="entry name" value="P-loop_NTPase"/>
</dbReference>
<keyword evidence="4 6" id="KW-0067">ATP-binding</keyword>
<dbReference type="GO" id="GO:0015833">
    <property type="term" value="P:peptide transport"/>
    <property type="evidence" value="ECO:0007669"/>
    <property type="project" value="InterPro"/>
</dbReference>
<dbReference type="Gene3D" id="3.40.50.300">
    <property type="entry name" value="P-loop containing nucleotide triphosphate hydrolases"/>
    <property type="match status" value="2"/>
</dbReference>
<comment type="caution">
    <text evidence="6">The sequence shown here is derived from an EMBL/GenBank/DDBJ whole genome shotgun (WGS) entry which is preliminary data.</text>
</comment>
<accession>A0A7W4UU09</accession>
<proteinExistence type="inferred from homology"/>
<dbReference type="GO" id="GO:0005524">
    <property type="term" value="F:ATP binding"/>
    <property type="evidence" value="ECO:0007669"/>
    <property type="project" value="UniProtKB-KW"/>
</dbReference>
<dbReference type="Proteomes" id="UP000538196">
    <property type="component" value="Unassembled WGS sequence"/>
</dbReference>
<dbReference type="SMART" id="SM00382">
    <property type="entry name" value="AAA"/>
    <property type="match status" value="2"/>
</dbReference>
<dbReference type="AlphaFoldDB" id="A0A7W4UU09"/>
<evidence type="ECO:0000313" key="6">
    <source>
        <dbReference type="EMBL" id="MBB2966284.1"/>
    </source>
</evidence>
<reference evidence="6 7" key="1">
    <citation type="submission" date="2020-08" db="EMBL/GenBank/DDBJ databases">
        <title>Sequencing the genomes of 1000 actinobacteria strains.</title>
        <authorList>
            <person name="Klenk H.-P."/>
        </authorList>
    </citation>
    <scope>NUCLEOTIDE SEQUENCE [LARGE SCALE GENOMIC DNA]</scope>
    <source>
        <strain evidence="6 7">DSM 20146</strain>
    </source>
</reference>
<evidence type="ECO:0000259" key="5">
    <source>
        <dbReference type="PROSITE" id="PS50893"/>
    </source>
</evidence>
<keyword evidence="7" id="KW-1185">Reference proteome</keyword>
<dbReference type="Pfam" id="PF00005">
    <property type="entry name" value="ABC_tran"/>
    <property type="match status" value="2"/>
</dbReference>
<dbReference type="GO" id="GO:0016887">
    <property type="term" value="F:ATP hydrolysis activity"/>
    <property type="evidence" value="ECO:0007669"/>
    <property type="project" value="InterPro"/>
</dbReference>
<dbReference type="NCBIfam" id="NF007739">
    <property type="entry name" value="PRK10419.1"/>
    <property type="match status" value="2"/>
</dbReference>
<dbReference type="Pfam" id="PF08352">
    <property type="entry name" value="oligo_HPY"/>
    <property type="match status" value="2"/>
</dbReference>
<dbReference type="InterPro" id="IPR013563">
    <property type="entry name" value="Oligopep_ABC_C"/>
</dbReference>
<dbReference type="PANTHER" id="PTHR43776">
    <property type="entry name" value="TRANSPORT ATP-BINDING PROTEIN"/>
    <property type="match status" value="1"/>
</dbReference>
<dbReference type="FunFam" id="3.40.50.300:FF:000016">
    <property type="entry name" value="Oligopeptide ABC transporter ATP-binding component"/>
    <property type="match status" value="1"/>
</dbReference>
<dbReference type="InterPro" id="IPR003439">
    <property type="entry name" value="ABC_transporter-like_ATP-bd"/>
</dbReference>
<dbReference type="SUPFAM" id="SSF52540">
    <property type="entry name" value="P-loop containing nucleoside triphosphate hydrolases"/>
    <property type="match status" value="2"/>
</dbReference>
<dbReference type="InterPro" id="IPR050319">
    <property type="entry name" value="ABC_transp_ATP-bind"/>
</dbReference>
<dbReference type="PROSITE" id="PS50893">
    <property type="entry name" value="ABC_TRANSPORTER_2"/>
    <property type="match status" value="2"/>
</dbReference>
<evidence type="ECO:0000313" key="7">
    <source>
        <dbReference type="Proteomes" id="UP000538196"/>
    </source>
</evidence>
<dbReference type="CDD" id="cd03257">
    <property type="entry name" value="ABC_NikE_OppD_transporters"/>
    <property type="match status" value="2"/>
</dbReference>
<protein>
    <submittedName>
        <fullName evidence="6">Peptide/nickel transport system ATP-binding protein</fullName>
    </submittedName>
</protein>
<keyword evidence="2" id="KW-0813">Transport</keyword>
<feature type="domain" description="ABC transporter" evidence="5">
    <location>
        <begin position="292"/>
        <end position="531"/>
    </location>
</feature>
<keyword evidence="3" id="KW-0547">Nucleotide-binding</keyword>
<sequence>MTDTELLRVDDLRVGYRTRGGVVDAVRGIGFRVAAGERVAVVGESGSGKSTTAAAIVRLLAPNATVGGSIHFDGEDLSGLRGAAFRSLLGRRIGYVPQDPTVSLNPVKTIGQQVAEVLTIHKLADRRTALLDAVEALERAGIDRPELRARQYPHQLSGGQRQRVLIAIALAARPALVIADEPTSALDVTVQRRILDQLDALTEEVGASTLLITHDLGIAAERADRILVLSDGELVEEGTPVAVLGDPQHPYTRSLIAAAPSLNTTGGTFLTRARERHAVATTDTAPAPEALLRADGLVKEFGGLRAVDDVSVAIERGRTLALVGESGSGKTTTSRLILRLEQPTAGRIVFDGEDVTALAGGRLRQLRRRIQVVYQNPYASLNPRLSIGDVIAEPLRSLRVGDRRSQAERARVLLDEVGLPANAFDRRPAELSGGQRQRVAIARALALRPELIVLDEAVSALDVRVQAQILQLLAELQAEHGVAYLFISHDLAVVRQISDEVAVLRAGRVVEAGPVSAVFGDPQHPYTRDLLEAIPGRDSHAHIPDPHPSIRRTA</sequence>
<dbReference type="RefSeq" id="WP_021763423.1">
    <property type="nucleotide sequence ID" value="NZ_JACHVP010000001.1"/>
</dbReference>
<dbReference type="PROSITE" id="PS00211">
    <property type="entry name" value="ABC_TRANSPORTER_1"/>
    <property type="match status" value="2"/>
</dbReference>
<evidence type="ECO:0000256" key="1">
    <source>
        <dbReference type="ARBA" id="ARBA00005417"/>
    </source>
</evidence>
<dbReference type="EMBL" id="JACHVP010000001">
    <property type="protein sequence ID" value="MBB2966284.1"/>
    <property type="molecule type" value="Genomic_DNA"/>
</dbReference>
<organism evidence="6 7">
    <name type="scientific">Leifsonia aquatica</name>
    <name type="common">Corynebacterium aquaticum</name>
    <dbReference type="NCBI Taxonomy" id="144185"/>
    <lineage>
        <taxon>Bacteria</taxon>
        <taxon>Bacillati</taxon>
        <taxon>Actinomycetota</taxon>
        <taxon>Actinomycetes</taxon>
        <taxon>Micrococcales</taxon>
        <taxon>Microbacteriaceae</taxon>
        <taxon>Leifsonia</taxon>
    </lineage>
</organism>
<evidence type="ECO:0000256" key="2">
    <source>
        <dbReference type="ARBA" id="ARBA00022448"/>
    </source>
</evidence>
<dbReference type="NCBIfam" id="NF008453">
    <property type="entry name" value="PRK11308.1"/>
    <property type="match status" value="2"/>
</dbReference>
<feature type="domain" description="ABC transporter" evidence="5">
    <location>
        <begin position="7"/>
        <end position="256"/>
    </location>
</feature>
<dbReference type="PANTHER" id="PTHR43776:SF7">
    <property type="entry name" value="D,D-DIPEPTIDE TRANSPORT ATP-BINDING PROTEIN DDPF-RELATED"/>
    <property type="match status" value="1"/>
</dbReference>
<dbReference type="InterPro" id="IPR017871">
    <property type="entry name" value="ABC_transporter-like_CS"/>
</dbReference>
<dbReference type="GO" id="GO:0055085">
    <property type="term" value="P:transmembrane transport"/>
    <property type="evidence" value="ECO:0007669"/>
    <property type="project" value="UniProtKB-ARBA"/>
</dbReference>
<name>A0A7W4UU09_LEIAQ</name>
<evidence type="ECO:0000256" key="4">
    <source>
        <dbReference type="ARBA" id="ARBA00022840"/>
    </source>
</evidence>
<gene>
    <name evidence="6" type="ORF">FHX33_001016</name>
</gene>
<dbReference type="InterPro" id="IPR003593">
    <property type="entry name" value="AAA+_ATPase"/>
</dbReference>